<dbReference type="EMBL" id="LNFO01005915">
    <property type="protein sequence ID" value="KUF75998.1"/>
    <property type="molecule type" value="Genomic_DNA"/>
</dbReference>
<dbReference type="SFLD" id="SFLDG00358">
    <property type="entry name" value="Main_(cytGST)"/>
    <property type="match status" value="1"/>
</dbReference>
<evidence type="ECO:0000313" key="6">
    <source>
        <dbReference type="Proteomes" id="UP000052943"/>
    </source>
</evidence>
<accession>A0A0W8BVY6</accession>
<evidence type="ECO:0000313" key="5">
    <source>
        <dbReference type="EMBL" id="KUF85055.1"/>
    </source>
</evidence>
<dbReference type="SUPFAM" id="SSF52833">
    <property type="entry name" value="Thioredoxin-like"/>
    <property type="match status" value="1"/>
</dbReference>
<dbReference type="Proteomes" id="UP000052943">
    <property type="component" value="Unassembled WGS sequence"/>
</dbReference>
<dbReference type="InterPro" id="IPR040079">
    <property type="entry name" value="Glutathione_S-Trfase"/>
</dbReference>
<comment type="similarity">
    <text evidence="1">Belongs to the GST superfamily.</text>
</comment>
<name>A0A0W8BVY6_PHYNI</name>
<feature type="domain" description="GST N-terminal" evidence="2">
    <location>
        <begin position="52"/>
        <end position="172"/>
    </location>
</feature>
<dbReference type="PANTHER" id="PTHR44051:SF8">
    <property type="entry name" value="GLUTATHIONE S-TRANSFERASE GSTA"/>
    <property type="match status" value="1"/>
</dbReference>
<dbReference type="PROSITE" id="PS50404">
    <property type="entry name" value="GST_NTER"/>
    <property type="match status" value="1"/>
</dbReference>
<dbReference type="SFLD" id="SFLDS00019">
    <property type="entry name" value="Glutathione_Transferase_(cytos"/>
    <property type="match status" value="1"/>
</dbReference>
<evidence type="ECO:0000256" key="1">
    <source>
        <dbReference type="ARBA" id="ARBA00007409"/>
    </source>
</evidence>
<proteinExistence type="inferred from homology"/>
<sequence length="345" mass="38847">MLLGSTWQASPALTATEEDVDMSMPQVTAVDSDPNRLVSSEEEMLRLAPLPHERVVYWGSGSPQAWRILIALEEKKLPYRSVCVSFSSGVLKTPFFRALNPRMRIPVLVEPMELPPREDKQTDETLDPKSKVAEAAMGISRLMTHTMSQYRTVVYESSAILEYLEKKYPEAPCMPASPALYAVAQSRLHEANEILSVVGDLVVYLRRFPHEKRNPAIVNAKWASVENELSLWESYLDGHQFLVDPEIPYLCDFTLFTNVAYAVRCGLQLDGLYPRLAMFYVRLCARASIETTWPPHWRTTFGSKVLTKTCCYCGGRADQPCVCKQRPAAPSMVPPTAMHTTQQPS</sequence>
<gene>
    <name evidence="5" type="ORF">AM587_10003691</name>
    <name evidence="4" type="ORF">AM587_10008353</name>
</gene>
<dbReference type="PANTHER" id="PTHR44051">
    <property type="entry name" value="GLUTATHIONE S-TRANSFERASE-RELATED"/>
    <property type="match status" value="1"/>
</dbReference>
<dbReference type="STRING" id="4790.A0A0W8BVY6"/>
<dbReference type="SUPFAM" id="SSF47616">
    <property type="entry name" value="GST C-terminal domain-like"/>
    <property type="match status" value="1"/>
</dbReference>
<protein>
    <submittedName>
        <fullName evidence="4">Glutathione S-transferase A</fullName>
    </submittedName>
</protein>
<comment type="caution">
    <text evidence="4">The sequence shown here is derived from an EMBL/GenBank/DDBJ whole genome shotgun (WGS) entry which is preliminary data.</text>
</comment>
<dbReference type="AlphaFoldDB" id="A0A0W8BVY6"/>
<dbReference type="EMBL" id="LNFO01002666">
    <property type="protein sequence ID" value="KUF85055.1"/>
    <property type="molecule type" value="Genomic_DNA"/>
</dbReference>
<evidence type="ECO:0000313" key="4">
    <source>
        <dbReference type="EMBL" id="KUF75998.1"/>
    </source>
</evidence>
<dbReference type="InterPro" id="IPR010987">
    <property type="entry name" value="Glutathione-S-Trfase_C-like"/>
</dbReference>
<dbReference type="InterPro" id="IPR004045">
    <property type="entry name" value="Glutathione_S-Trfase_N"/>
</dbReference>
<dbReference type="InterPro" id="IPR036249">
    <property type="entry name" value="Thioredoxin-like_sf"/>
</dbReference>
<dbReference type="PROSITE" id="PS50405">
    <property type="entry name" value="GST_CTER"/>
    <property type="match status" value="1"/>
</dbReference>
<dbReference type="Gene3D" id="3.40.30.10">
    <property type="entry name" value="Glutaredoxin"/>
    <property type="match status" value="1"/>
</dbReference>
<dbReference type="InterPro" id="IPR036282">
    <property type="entry name" value="Glutathione-S-Trfase_C_sf"/>
</dbReference>
<dbReference type="Pfam" id="PF13409">
    <property type="entry name" value="GST_N_2"/>
    <property type="match status" value="1"/>
</dbReference>
<dbReference type="OrthoDB" id="2309723at2759"/>
<dbReference type="Gene3D" id="1.20.1050.10">
    <property type="match status" value="1"/>
</dbReference>
<evidence type="ECO:0000259" key="2">
    <source>
        <dbReference type="PROSITE" id="PS50404"/>
    </source>
</evidence>
<reference evidence="4 6" key="1">
    <citation type="submission" date="2015-11" db="EMBL/GenBank/DDBJ databases">
        <title>Genomes and virulence difference between two physiological races of Phytophthora nicotianae.</title>
        <authorList>
            <person name="Liu H."/>
            <person name="Ma X."/>
            <person name="Yu H."/>
            <person name="Fang D."/>
            <person name="Li Y."/>
            <person name="Wang X."/>
            <person name="Wang W."/>
            <person name="Dong Y."/>
            <person name="Xiao B."/>
        </authorList>
    </citation>
    <scope>NUCLEOTIDE SEQUENCE [LARGE SCALE GENOMIC DNA]</scope>
    <source>
        <strain evidence="6">race 0</strain>
        <strain evidence="4">Race 0</strain>
    </source>
</reference>
<organism evidence="4 6">
    <name type="scientific">Phytophthora nicotianae</name>
    <name type="common">Potato buckeye rot agent</name>
    <name type="synonym">Phytophthora parasitica</name>
    <dbReference type="NCBI Taxonomy" id="4792"/>
    <lineage>
        <taxon>Eukaryota</taxon>
        <taxon>Sar</taxon>
        <taxon>Stramenopiles</taxon>
        <taxon>Oomycota</taxon>
        <taxon>Peronosporomycetes</taxon>
        <taxon>Peronosporales</taxon>
        <taxon>Peronosporaceae</taxon>
        <taxon>Phytophthora</taxon>
    </lineage>
</organism>
<feature type="domain" description="GST C-terminal" evidence="3">
    <location>
        <begin position="177"/>
        <end position="331"/>
    </location>
</feature>
<evidence type="ECO:0000259" key="3">
    <source>
        <dbReference type="PROSITE" id="PS50405"/>
    </source>
</evidence>